<sequence>MDESDLPLALQPLPPDCCNDTLEHIYKLETPRLTRLFRQRLGGPDEARDFVQDLFVLLIAYGRNHHISEPRALLSRLIRNKFSDLSRKRKRRSDLFSISFEDQPDIGLPATQTHAIEAEDMMRQYLGALDALAPRTREIFLLHRVQEKSYKEIASELDISVRTVEWHIGKALLHITRALDQE</sequence>
<dbReference type="GO" id="GO:0016987">
    <property type="term" value="F:sigma factor activity"/>
    <property type="evidence" value="ECO:0007669"/>
    <property type="project" value="UniProtKB-KW"/>
</dbReference>
<dbReference type="PANTHER" id="PTHR43133">
    <property type="entry name" value="RNA POLYMERASE ECF-TYPE SIGMA FACTO"/>
    <property type="match status" value="1"/>
</dbReference>
<dbReference type="InterPro" id="IPR007627">
    <property type="entry name" value="RNA_pol_sigma70_r2"/>
</dbReference>
<keyword evidence="2" id="KW-0805">Transcription regulation</keyword>
<evidence type="ECO:0000313" key="7">
    <source>
        <dbReference type="EMBL" id="QUT05600.1"/>
    </source>
</evidence>
<dbReference type="InterPro" id="IPR013324">
    <property type="entry name" value="RNA_pol_sigma_r3/r4-like"/>
</dbReference>
<organism evidence="7 8">
    <name type="scientific">Sphingobium phenoxybenzoativorans</name>
    <dbReference type="NCBI Taxonomy" id="1592790"/>
    <lineage>
        <taxon>Bacteria</taxon>
        <taxon>Pseudomonadati</taxon>
        <taxon>Pseudomonadota</taxon>
        <taxon>Alphaproteobacteria</taxon>
        <taxon>Sphingomonadales</taxon>
        <taxon>Sphingomonadaceae</taxon>
        <taxon>Sphingobium</taxon>
    </lineage>
</organism>
<dbReference type="KEGG" id="spph:KFK14_22010"/>
<gene>
    <name evidence="7" type="ORF">KFK14_22010</name>
</gene>
<comment type="similarity">
    <text evidence="1">Belongs to the sigma-70 factor family. ECF subfamily.</text>
</comment>
<dbReference type="InterPro" id="IPR036388">
    <property type="entry name" value="WH-like_DNA-bd_sf"/>
</dbReference>
<dbReference type="EMBL" id="CP073910">
    <property type="protein sequence ID" value="QUT05600.1"/>
    <property type="molecule type" value="Genomic_DNA"/>
</dbReference>
<dbReference type="CDD" id="cd06171">
    <property type="entry name" value="Sigma70_r4"/>
    <property type="match status" value="1"/>
</dbReference>
<evidence type="ECO:0000256" key="3">
    <source>
        <dbReference type="ARBA" id="ARBA00023082"/>
    </source>
</evidence>
<proteinExistence type="inferred from homology"/>
<dbReference type="SUPFAM" id="SSF88659">
    <property type="entry name" value="Sigma3 and sigma4 domains of RNA polymerase sigma factors"/>
    <property type="match status" value="1"/>
</dbReference>
<dbReference type="GO" id="GO:0006352">
    <property type="term" value="P:DNA-templated transcription initiation"/>
    <property type="evidence" value="ECO:0007669"/>
    <property type="project" value="InterPro"/>
</dbReference>
<dbReference type="SUPFAM" id="SSF88946">
    <property type="entry name" value="Sigma2 domain of RNA polymerase sigma factors"/>
    <property type="match status" value="1"/>
</dbReference>
<dbReference type="InterPro" id="IPR013325">
    <property type="entry name" value="RNA_pol_sigma_r2"/>
</dbReference>
<protein>
    <submittedName>
        <fullName evidence="7">Sigma-70 family RNA polymerase sigma factor</fullName>
    </submittedName>
</protein>
<dbReference type="AlphaFoldDB" id="A0A975K6C9"/>
<dbReference type="Pfam" id="PF04542">
    <property type="entry name" value="Sigma70_r2"/>
    <property type="match status" value="1"/>
</dbReference>
<accession>A0A975K6C9</accession>
<evidence type="ECO:0000259" key="6">
    <source>
        <dbReference type="Pfam" id="PF08281"/>
    </source>
</evidence>
<dbReference type="NCBIfam" id="TIGR02937">
    <property type="entry name" value="sigma70-ECF"/>
    <property type="match status" value="1"/>
</dbReference>
<dbReference type="Proteomes" id="UP000681425">
    <property type="component" value="Chromosome"/>
</dbReference>
<keyword evidence="8" id="KW-1185">Reference proteome</keyword>
<dbReference type="InterPro" id="IPR014284">
    <property type="entry name" value="RNA_pol_sigma-70_dom"/>
</dbReference>
<evidence type="ECO:0000256" key="1">
    <source>
        <dbReference type="ARBA" id="ARBA00010641"/>
    </source>
</evidence>
<evidence type="ECO:0000256" key="4">
    <source>
        <dbReference type="ARBA" id="ARBA00023163"/>
    </source>
</evidence>
<dbReference type="Pfam" id="PF08281">
    <property type="entry name" value="Sigma70_r4_2"/>
    <property type="match status" value="1"/>
</dbReference>
<keyword evidence="3" id="KW-0731">Sigma factor</keyword>
<keyword evidence="4" id="KW-0804">Transcription</keyword>
<reference evidence="7" key="1">
    <citation type="submission" date="2021-04" db="EMBL/GenBank/DDBJ databases">
        <title>Isolation of p-tert-butylphenol degrading bacteria Sphingobium phenoxybenzoativorans Tas13 from active sludge.</title>
        <authorList>
            <person name="Li Y."/>
        </authorList>
    </citation>
    <scope>NUCLEOTIDE SEQUENCE</scope>
    <source>
        <strain evidence="7">Tas13</strain>
    </source>
</reference>
<dbReference type="RefSeq" id="WP_212609131.1">
    <property type="nucleotide sequence ID" value="NZ_CP073910.1"/>
</dbReference>
<dbReference type="PANTHER" id="PTHR43133:SF63">
    <property type="entry name" value="RNA POLYMERASE SIGMA FACTOR FECI-RELATED"/>
    <property type="match status" value="1"/>
</dbReference>
<dbReference type="InterPro" id="IPR039425">
    <property type="entry name" value="RNA_pol_sigma-70-like"/>
</dbReference>
<feature type="domain" description="RNA polymerase sigma-70 region 2" evidence="5">
    <location>
        <begin position="26"/>
        <end position="92"/>
    </location>
</feature>
<evidence type="ECO:0000259" key="5">
    <source>
        <dbReference type="Pfam" id="PF04542"/>
    </source>
</evidence>
<dbReference type="GO" id="GO:0003677">
    <property type="term" value="F:DNA binding"/>
    <property type="evidence" value="ECO:0007669"/>
    <property type="project" value="InterPro"/>
</dbReference>
<dbReference type="Gene3D" id="1.10.10.10">
    <property type="entry name" value="Winged helix-like DNA-binding domain superfamily/Winged helix DNA-binding domain"/>
    <property type="match status" value="1"/>
</dbReference>
<dbReference type="InterPro" id="IPR013249">
    <property type="entry name" value="RNA_pol_sigma70_r4_t2"/>
</dbReference>
<feature type="domain" description="RNA polymerase sigma factor 70 region 4 type 2" evidence="6">
    <location>
        <begin position="124"/>
        <end position="174"/>
    </location>
</feature>
<name>A0A975K6C9_9SPHN</name>
<evidence type="ECO:0000256" key="2">
    <source>
        <dbReference type="ARBA" id="ARBA00023015"/>
    </source>
</evidence>
<evidence type="ECO:0000313" key="8">
    <source>
        <dbReference type="Proteomes" id="UP000681425"/>
    </source>
</evidence>
<dbReference type="Gene3D" id="1.10.1740.10">
    <property type="match status" value="1"/>
</dbReference>